<keyword evidence="1" id="KW-0175">Coiled coil</keyword>
<keyword evidence="3" id="KW-1185">Reference proteome</keyword>
<protein>
    <submittedName>
        <fullName evidence="2">Uncharacterized protein</fullName>
    </submittedName>
</protein>
<organism evidence="2 3">
    <name type="scientific">Brevibacterium daeguense</name>
    <dbReference type="NCBI Taxonomy" id="909936"/>
    <lineage>
        <taxon>Bacteria</taxon>
        <taxon>Bacillati</taxon>
        <taxon>Actinomycetota</taxon>
        <taxon>Actinomycetes</taxon>
        <taxon>Micrococcales</taxon>
        <taxon>Brevibacteriaceae</taxon>
        <taxon>Brevibacterium</taxon>
    </lineage>
</organism>
<dbReference type="EMBL" id="BAABAZ010000004">
    <property type="protein sequence ID" value="GAA4283320.1"/>
    <property type="molecule type" value="Genomic_DNA"/>
</dbReference>
<evidence type="ECO:0000313" key="3">
    <source>
        <dbReference type="Proteomes" id="UP001501586"/>
    </source>
</evidence>
<evidence type="ECO:0000313" key="2">
    <source>
        <dbReference type="EMBL" id="GAA4283320.1"/>
    </source>
</evidence>
<evidence type="ECO:0000256" key="1">
    <source>
        <dbReference type="SAM" id="Coils"/>
    </source>
</evidence>
<reference evidence="3" key="1">
    <citation type="journal article" date="2019" name="Int. J. Syst. Evol. Microbiol.">
        <title>The Global Catalogue of Microorganisms (GCM) 10K type strain sequencing project: providing services to taxonomists for standard genome sequencing and annotation.</title>
        <authorList>
            <consortium name="The Broad Institute Genomics Platform"/>
            <consortium name="The Broad Institute Genome Sequencing Center for Infectious Disease"/>
            <person name="Wu L."/>
            <person name="Ma J."/>
        </authorList>
    </citation>
    <scope>NUCLEOTIDE SEQUENCE [LARGE SCALE GENOMIC DNA]</scope>
    <source>
        <strain evidence="3">JCM 17458</strain>
    </source>
</reference>
<dbReference type="RefSeq" id="WP_236865509.1">
    <property type="nucleotide sequence ID" value="NZ_BAABAZ010000004.1"/>
</dbReference>
<comment type="caution">
    <text evidence="2">The sequence shown here is derived from an EMBL/GenBank/DDBJ whole genome shotgun (WGS) entry which is preliminary data.</text>
</comment>
<feature type="coiled-coil region" evidence="1">
    <location>
        <begin position="18"/>
        <end position="45"/>
    </location>
</feature>
<proteinExistence type="predicted"/>
<name>A0ABP8EHJ4_9MICO</name>
<gene>
    <name evidence="2" type="ORF">GCM10022261_08510</name>
</gene>
<dbReference type="Proteomes" id="UP001501586">
    <property type="component" value="Unassembled WGS sequence"/>
</dbReference>
<sequence>MTTMVALEMRFLVEGADKDDFEAILDDLTDELSDLEDAHSDLLDAAVFVSVEERTLTIAATASGESFDDAESVAQSCIRAAIHATGGATEDWNDAMDIQHKESTLLAR</sequence>
<accession>A0ABP8EHJ4</accession>